<dbReference type="Proteomes" id="UP000440224">
    <property type="component" value="Unassembled WGS sequence"/>
</dbReference>
<dbReference type="InterPro" id="IPR003593">
    <property type="entry name" value="AAA+_ATPase"/>
</dbReference>
<dbReference type="InterPro" id="IPR057574">
    <property type="entry name" value="nSTAND_NTPase5_dom"/>
</dbReference>
<dbReference type="Pfam" id="PF25199">
    <property type="entry name" value="nSTAND_NTPase5"/>
    <property type="match status" value="1"/>
</dbReference>
<dbReference type="EMBL" id="WJIE01000052">
    <property type="protein sequence ID" value="MRG98659.1"/>
    <property type="molecule type" value="Genomic_DNA"/>
</dbReference>
<proteinExistence type="predicted"/>
<comment type="caution">
    <text evidence="2">The sequence shown here is derived from an EMBL/GenBank/DDBJ whole genome shotgun (WGS) entry which is preliminary data.</text>
</comment>
<reference evidence="2 3" key="1">
    <citation type="submission" date="2019-10" db="EMBL/GenBank/DDBJ databases">
        <title>A soil myxobacterium in the family Polyangiaceae.</title>
        <authorList>
            <person name="Li Y."/>
            <person name="Wang J."/>
        </authorList>
    </citation>
    <scope>NUCLEOTIDE SEQUENCE [LARGE SCALE GENOMIC DNA]</scope>
    <source>
        <strain evidence="2 3">DSM 14734</strain>
    </source>
</reference>
<evidence type="ECO:0000259" key="1">
    <source>
        <dbReference type="SMART" id="SM00382"/>
    </source>
</evidence>
<dbReference type="RefSeq" id="WP_153825422.1">
    <property type="nucleotide sequence ID" value="NZ_WJIE01000052.1"/>
</dbReference>
<dbReference type="SMART" id="SM00382">
    <property type="entry name" value="AAA"/>
    <property type="match status" value="1"/>
</dbReference>
<dbReference type="Gene3D" id="3.40.50.300">
    <property type="entry name" value="P-loop containing nucleotide triphosphate hydrolases"/>
    <property type="match status" value="1"/>
</dbReference>
<dbReference type="InterPro" id="IPR027417">
    <property type="entry name" value="P-loop_NTPase"/>
</dbReference>
<dbReference type="OrthoDB" id="5480778at2"/>
<dbReference type="Pfam" id="PF13289">
    <property type="entry name" value="SIR2_2"/>
    <property type="match status" value="1"/>
</dbReference>
<gene>
    <name evidence="2" type="ORF">GF068_43135</name>
</gene>
<evidence type="ECO:0000313" key="2">
    <source>
        <dbReference type="EMBL" id="MRG98659.1"/>
    </source>
</evidence>
<protein>
    <recommendedName>
        <fullName evidence="1">AAA+ ATPase domain-containing protein</fullName>
    </recommendedName>
</protein>
<dbReference type="SUPFAM" id="SSF52540">
    <property type="entry name" value="P-loop containing nucleoside triphosphate hydrolases"/>
    <property type="match status" value="1"/>
</dbReference>
<feature type="domain" description="AAA+ ATPase" evidence="1">
    <location>
        <begin position="366"/>
        <end position="481"/>
    </location>
</feature>
<evidence type="ECO:0000313" key="3">
    <source>
        <dbReference type="Proteomes" id="UP000440224"/>
    </source>
</evidence>
<dbReference type="AlphaFoldDB" id="A0A6N7Q3Q5"/>
<keyword evidence="3" id="KW-1185">Reference proteome</keyword>
<sequence>MSTIDSTVSSFLQFQFEHGRVVLFTGSGFSWGATDSEGNRLPIGPALAREIWDICFPGEAFDNESTLQDLFQTALVKHRSALMALLQRRLRVAPSSLPDYYRTWLSMPWRRYYTLNVDDLESAATRRFELPRGFRSMSGILKYNSPTEERAKSASQPLLEVVHLNGMIDDAPDGVTFSTMQYAERMTTQEPWYARMVADLLSYPVVFVGTPLDESLLWQHIEFRGEKGRRGLSELRPRSFLISPKLSRARQSLLKQFNVEWVSCTAEQFAGEVLDKMHTSILPGLKALGVQLAGIKSGISQIVDVGAIIARTRPASPSAFLLGDEPKWSDLTAGRAIERSVDVEMLEHCRDAVARDRRDGAGKLKPGPLLLLTGTAGSGKSTSLIRLAIKLSAAGNAVHWVDSDVDVSPRDIKKFCLDESRKKILFIDDADRYGSELAPLICDAFSTEATQLVVVAVRSSKVDRVLNPARLQGIAERVNANETAPS</sequence>
<name>A0A6N7Q3Q5_9BACT</name>
<accession>A0A6N7Q3Q5</accession>
<organism evidence="2 3">
    <name type="scientific">Polyangium spumosum</name>
    <dbReference type="NCBI Taxonomy" id="889282"/>
    <lineage>
        <taxon>Bacteria</taxon>
        <taxon>Pseudomonadati</taxon>
        <taxon>Myxococcota</taxon>
        <taxon>Polyangia</taxon>
        <taxon>Polyangiales</taxon>
        <taxon>Polyangiaceae</taxon>
        <taxon>Polyangium</taxon>
    </lineage>
</organism>